<dbReference type="EMBL" id="CM039173">
    <property type="protein sequence ID" value="KAH9766710.1"/>
    <property type="molecule type" value="Genomic_DNA"/>
</dbReference>
<dbReference type="Proteomes" id="UP000829398">
    <property type="component" value="Chromosome 4"/>
</dbReference>
<protein>
    <submittedName>
        <fullName evidence="1">Protein involved in de novo 2</fullName>
    </submittedName>
</protein>
<reference evidence="2" key="1">
    <citation type="journal article" date="2023" name="Hortic. Res.">
        <title>A chromosome-level phased genome enabling allele-level studies in sweet orange: a case study on citrus Huanglongbing tolerance.</title>
        <authorList>
            <person name="Wu B."/>
            <person name="Yu Q."/>
            <person name="Deng Z."/>
            <person name="Duan Y."/>
            <person name="Luo F."/>
            <person name="Gmitter F. Jr."/>
        </authorList>
    </citation>
    <scope>NUCLEOTIDE SEQUENCE [LARGE SCALE GENOMIC DNA]</scope>
    <source>
        <strain evidence="2">cv. Valencia</strain>
    </source>
</reference>
<keyword evidence="2" id="KW-1185">Reference proteome</keyword>
<proteinExistence type="predicted"/>
<gene>
    <name evidence="1" type="ORF">KPL71_011029</name>
</gene>
<name>A0ACB8L0D9_CITSI</name>
<evidence type="ECO:0000313" key="1">
    <source>
        <dbReference type="EMBL" id="KAH9766710.1"/>
    </source>
</evidence>
<comment type="caution">
    <text evidence="1">The sequence shown here is derived from an EMBL/GenBank/DDBJ whole genome shotgun (WGS) entry which is preliminary data.</text>
</comment>
<sequence>MEHSSEEDSDISESEMLKYEDKSYKKLKSGNHSVKISDEAFTCPYCPKKRKQEYLYKDLLQHASGVGNSTSNKRSAKEKANHLALAKYLEKDLRDAGSPSKPVNEGDPLTGCSHDEKFVWPWTGIVVNIPTRRAEDGRSVGESGSKLRDELIRRGFNPTRVHPLWNFRGHSGCAVVEFHKDWPGLHNAMSFEKAYEADHYGKKDWYASNQEKSGLYAWVARSDDYNLKNIIGDHLRKIGDLKTISEMMEEEARKQNLLVSNLTNMIEVKDKHLEEMKERFTETSNSVEKLMEEKDRLLQSYNEEIKKIQLSARDHFQRIFTDHEKLKLQLESQKKELELRGEELEKRETQNENDRKILAEEIEKNAMRNNSLQLASLVQQKADENVRKLAEDQKKQKEDLHNRIIQLEKQLDAKQALALEIERLKGSLNVMKHMGDDGDIEVLQKMETVLKDLREKEGELDDLEALNQTLIIRERKSNDELQDARKELINALKELSGRAHIGLKRMGELDNKPFLEVMNRKYNEEEAEERASELCSLWEEYLKDPDWHPFKVITAEGKHKEIINEEDEKLKGLKKEMGEEVYIAVTTALVEINEYNPSGSSPQGRHRLKEMNFFICSNGALYLETGESEIDQFAPLQRGGEFCTIVFYPLRWVELKSFSSAVKTITRTIKWVNNCEEEMKNVSQLTSLKQGIDHKNQQLFKMEHKLNEDNAMICKQSARVDMDDQRYEEELTKVSQLASLKQEIDSKNQQLSEMEQKLDDTSAVARKLVIGLMEKLMKSDRRSSEFEHMYYEYEKMYHERSATVEQLMNEKRKLKEEYIEEIRKEKSINIKLKMYQKKELEQRTKELDECKAQNDLERRRLMDEIEENIGLFTFQYRGEPLCVYTMNHACLAACDLLSLKRKLQNQNPSEGASNLKAQISALTNQLKEKTEELEESQNLNNVLTVKELTTRKELHDARKESISGLLDMLNNRSTLLVKRMGEINRKAFDDMCSEKYSNGDWQEISAELCSLWERYLGDSNWHPFKRVKNGGIWQEIIDDEDEKLKELKNDHAEVYEVVTNALLELNEYNPSSRYPVPEVATLPEVAHLLGRKLNKGEATLV</sequence>
<organism evidence="1 2">
    <name type="scientific">Citrus sinensis</name>
    <name type="common">Sweet orange</name>
    <name type="synonym">Citrus aurantium var. sinensis</name>
    <dbReference type="NCBI Taxonomy" id="2711"/>
    <lineage>
        <taxon>Eukaryota</taxon>
        <taxon>Viridiplantae</taxon>
        <taxon>Streptophyta</taxon>
        <taxon>Embryophyta</taxon>
        <taxon>Tracheophyta</taxon>
        <taxon>Spermatophyta</taxon>
        <taxon>Magnoliopsida</taxon>
        <taxon>eudicotyledons</taxon>
        <taxon>Gunneridae</taxon>
        <taxon>Pentapetalae</taxon>
        <taxon>rosids</taxon>
        <taxon>malvids</taxon>
        <taxon>Sapindales</taxon>
        <taxon>Rutaceae</taxon>
        <taxon>Aurantioideae</taxon>
        <taxon>Citrus</taxon>
    </lineage>
</organism>
<evidence type="ECO:0000313" key="2">
    <source>
        <dbReference type="Proteomes" id="UP000829398"/>
    </source>
</evidence>
<accession>A0ACB8L0D9</accession>